<dbReference type="GO" id="GO:0003712">
    <property type="term" value="F:transcription coregulator activity"/>
    <property type="evidence" value="ECO:0007669"/>
    <property type="project" value="TreeGrafter"/>
</dbReference>
<dbReference type="GO" id="GO:0005634">
    <property type="term" value="C:nucleus"/>
    <property type="evidence" value="ECO:0007669"/>
    <property type="project" value="UniProtKB-SubCell"/>
</dbReference>
<dbReference type="GO" id="GO:1902723">
    <property type="term" value="P:negative regulation of skeletal muscle satellite cell proliferation"/>
    <property type="evidence" value="ECO:0007669"/>
    <property type="project" value="TreeGrafter"/>
</dbReference>
<evidence type="ECO:0000256" key="2">
    <source>
        <dbReference type="ARBA" id="ARBA00005625"/>
    </source>
</evidence>
<gene>
    <name evidence="5" type="ORF">J0S82_000577</name>
</gene>
<feature type="non-terminal residue" evidence="5">
    <location>
        <position position="1"/>
    </location>
</feature>
<dbReference type="GO" id="GO:0045944">
    <property type="term" value="P:positive regulation of transcription by RNA polymerase II"/>
    <property type="evidence" value="ECO:0007669"/>
    <property type="project" value="TreeGrafter"/>
</dbReference>
<accession>A0A8J5ZZF4</accession>
<keyword evidence="3" id="KW-0539">Nucleus</keyword>
<proteinExistence type="inferred from homology"/>
<keyword evidence="6" id="KW-1185">Reference proteome</keyword>
<evidence type="ECO:0000256" key="3">
    <source>
        <dbReference type="ARBA" id="ARBA00023242"/>
    </source>
</evidence>
<reference evidence="5" key="1">
    <citation type="journal article" date="2021" name="Evol. Appl.">
        <title>The genome of the Pyrenean desman and the effects of bottlenecks and inbreeding on the genomic landscape of an endangered species.</title>
        <authorList>
            <person name="Escoda L."/>
            <person name="Castresana J."/>
        </authorList>
    </citation>
    <scope>NUCLEOTIDE SEQUENCE</scope>
    <source>
        <strain evidence="5">IBE-C5619</strain>
    </source>
</reference>
<dbReference type="GO" id="GO:0045663">
    <property type="term" value="P:positive regulation of myoblast differentiation"/>
    <property type="evidence" value="ECO:0007669"/>
    <property type="project" value="TreeGrafter"/>
</dbReference>
<dbReference type="PANTHER" id="PTHR13293">
    <property type="entry name" value="AKIRIN-RELATED"/>
    <property type="match status" value="1"/>
</dbReference>
<evidence type="ECO:0000256" key="4">
    <source>
        <dbReference type="SAM" id="SignalP"/>
    </source>
</evidence>
<comment type="subcellular location">
    <subcellularLocation>
        <location evidence="1">Nucleus</location>
    </subcellularLocation>
</comment>
<feature type="signal peptide" evidence="4">
    <location>
        <begin position="1"/>
        <end position="31"/>
    </location>
</feature>
<dbReference type="EMBL" id="JAGFMF010011993">
    <property type="protein sequence ID" value="KAG8508755.1"/>
    <property type="molecule type" value="Genomic_DNA"/>
</dbReference>
<protein>
    <submittedName>
        <fullName evidence="5">Akirin-1</fullName>
    </submittedName>
</protein>
<dbReference type="GO" id="GO:0000785">
    <property type="term" value="C:chromatin"/>
    <property type="evidence" value="ECO:0007669"/>
    <property type="project" value="TreeGrafter"/>
</dbReference>
<comment type="similarity">
    <text evidence="2">Belongs to the akirin family.</text>
</comment>
<comment type="caution">
    <text evidence="5">The sequence shown here is derived from an EMBL/GenBank/DDBJ whole genome shotgun (WGS) entry which is preliminary data.</text>
</comment>
<dbReference type="GO" id="GO:0014839">
    <property type="term" value="P:myoblast migration involved in skeletal muscle regeneration"/>
    <property type="evidence" value="ECO:0007669"/>
    <property type="project" value="TreeGrafter"/>
</dbReference>
<evidence type="ECO:0000256" key="1">
    <source>
        <dbReference type="ARBA" id="ARBA00004123"/>
    </source>
</evidence>
<dbReference type="OrthoDB" id="10039914at2759"/>
<keyword evidence="4" id="KW-0732">Signal</keyword>
<organism evidence="5 6">
    <name type="scientific">Galemys pyrenaicus</name>
    <name type="common">Iberian desman</name>
    <name type="synonym">Pyrenean desman</name>
    <dbReference type="NCBI Taxonomy" id="202257"/>
    <lineage>
        <taxon>Eukaryota</taxon>
        <taxon>Metazoa</taxon>
        <taxon>Chordata</taxon>
        <taxon>Craniata</taxon>
        <taxon>Vertebrata</taxon>
        <taxon>Euteleostomi</taxon>
        <taxon>Mammalia</taxon>
        <taxon>Eutheria</taxon>
        <taxon>Laurasiatheria</taxon>
        <taxon>Eulipotyphla</taxon>
        <taxon>Talpidae</taxon>
        <taxon>Galemys</taxon>
    </lineage>
</organism>
<evidence type="ECO:0000313" key="5">
    <source>
        <dbReference type="EMBL" id="KAG8508755.1"/>
    </source>
</evidence>
<dbReference type="AlphaFoldDB" id="A0A8J5ZZF4"/>
<sequence length="137" mass="15525">PGNSPTWGLRPQGAELLLLLLQMQILKQTLRQPALPSSSSLGSFWMKKDQPTQQAGIICELLLKDYEYIMKVYDRILNTKLAEQYKCFVKFTYDQITQAMCPEAFLHIWGSGLTSREGGCKLFATGLIPHFSYNFAS</sequence>
<feature type="chain" id="PRO_5035177513" evidence="4">
    <location>
        <begin position="32"/>
        <end position="137"/>
    </location>
</feature>
<dbReference type="InterPro" id="IPR024132">
    <property type="entry name" value="Akirin"/>
</dbReference>
<evidence type="ECO:0000313" key="6">
    <source>
        <dbReference type="Proteomes" id="UP000700334"/>
    </source>
</evidence>
<dbReference type="Proteomes" id="UP000700334">
    <property type="component" value="Unassembled WGS sequence"/>
</dbReference>
<dbReference type="GO" id="GO:0010592">
    <property type="term" value="P:positive regulation of lamellipodium assembly"/>
    <property type="evidence" value="ECO:0007669"/>
    <property type="project" value="TreeGrafter"/>
</dbReference>
<dbReference type="PANTHER" id="PTHR13293:SF9">
    <property type="entry name" value="AKIRIN-1"/>
    <property type="match status" value="1"/>
</dbReference>
<name>A0A8J5ZZF4_GALPY</name>
<dbReference type="GO" id="GO:0010759">
    <property type="term" value="P:positive regulation of macrophage chemotaxis"/>
    <property type="evidence" value="ECO:0007669"/>
    <property type="project" value="TreeGrafter"/>
</dbReference>